<dbReference type="KEGG" id="cbv:U729_1681"/>
<dbReference type="eggNOG" id="ENOG5031CTK">
    <property type="taxonomic scope" value="Bacteria"/>
</dbReference>
<dbReference type="InterPro" id="IPR043720">
    <property type="entry name" value="DUF5661"/>
</dbReference>
<dbReference type="Pfam" id="PF18905">
    <property type="entry name" value="DUF5661"/>
    <property type="match status" value="1"/>
</dbReference>
<dbReference type="HOGENOM" id="CLU_168064_0_0_9"/>
<dbReference type="AlphaFoldDB" id="A0A0A7G223"/>
<accession>A0A0A7G223</accession>
<proteinExistence type="predicted"/>
<dbReference type="OrthoDB" id="5515006at2"/>
<gene>
    <name evidence="1" type="ORF">U729_1681</name>
</gene>
<dbReference type="EMBL" id="CP006905">
    <property type="protein sequence ID" value="AIY85090.1"/>
    <property type="molecule type" value="Genomic_DNA"/>
</dbReference>
<dbReference type="RefSeq" id="WP_039313581.1">
    <property type="nucleotide sequence ID" value="NZ_CP006905.1"/>
</dbReference>
<evidence type="ECO:0000313" key="1">
    <source>
        <dbReference type="EMBL" id="AIY85090.1"/>
    </source>
</evidence>
<name>A0A0A7G223_9CLOT</name>
<organism evidence="1 2">
    <name type="scientific">Clostridium baratii str. Sullivan</name>
    <dbReference type="NCBI Taxonomy" id="1415775"/>
    <lineage>
        <taxon>Bacteria</taxon>
        <taxon>Bacillati</taxon>
        <taxon>Bacillota</taxon>
        <taxon>Clostridia</taxon>
        <taxon>Eubacteriales</taxon>
        <taxon>Clostridiaceae</taxon>
        <taxon>Clostridium</taxon>
    </lineage>
</organism>
<keyword evidence="2" id="KW-1185">Reference proteome</keyword>
<dbReference type="Proteomes" id="UP000030635">
    <property type="component" value="Chromosome"/>
</dbReference>
<sequence length="111" mass="12864">MKSNILRRLRHKKLTRNSKTFTEAEAAKVAQKLGIDFSKVLFSLSDFTKGMNVELEHGKIHAETNVTNSNPLITGKIALAHLNEFPDYYERLKKLEEEAKKFWMNKSKTRI</sequence>
<reference evidence="1 2" key="1">
    <citation type="journal article" date="2015" name="Infect. Genet. Evol.">
        <title>Genomic sequences of six botulinum neurotoxin-producing strains representing three clostridial species illustrate the mobility and diversity of botulinum neurotoxin genes.</title>
        <authorList>
            <person name="Smith T.J."/>
            <person name="Hill K.K."/>
            <person name="Xie G."/>
            <person name="Foley B.T."/>
            <person name="Williamson C.H."/>
            <person name="Foster J.T."/>
            <person name="Johnson S.L."/>
            <person name="Chertkov O."/>
            <person name="Teshima H."/>
            <person name="Gibbons H.S."/>
            <person name="Johnsky L.A."/>
            <person name="Karavis M.A."/>
            <person name="Smith L.A."/>
        </authorList>
    </citation>
    <scope>NUCLEOTIDE SEQUENCE [LARGE SCALE GENOMIC DNA]</scope>
    <source>
        <strain evidence="1">Sullivan</strain>
    </source>
</reference>
<evidence type="ECO:0000313" key="2">
    <source>
        <dbReference type="Proteomes" id="UP000030635"/>
    </source>
</evidence>
<protein>
    <submittedName>
        <fullName evidence="1">Uncharacterized protein</fullName>
    </submittedName>
</protein>